<dbReference type="AlphaFoldDB" id="A0A7W9ST84"/>
<dbReference type="InterPro" id="IPR002931">
    <property type="entry name" value="Transglutaminase-like"/>
</dbReference>
<keyword evidence="4" id="KW-1185">Reference proteome</keyword>
<dbReference type="SMART" id="SM00460">
    <property type="entry name" value="TGc"/>
    <property type="match status" value="1"/>
</dbReference>
<feature type="transmembrane region" description="Helical" evidence="1">
    <location>
        <begin position="121"/>
        <end position="142"/>
    </location>
</feature>
<comment type="caution">
    <text evidence="3">The sequence shown here is derived from an EMBL/GenBank/DDBJ whole genome shotgun (WGS) entry which is preliminary data.</text>
</comment>
<feature type="transmembrane region" description="Helical" evidence="1">
    <location>
        <begin position="571"/>
        <end position="593"/>
    </location>
</feature>
<keyword evidence="1" id="KW-0472">Membrane</keyword>
<accession>A0A7W9ST84</accession>
<protein>
    <recommendedName>
        <fullName evidence="2">Transglutaminase-like domain-containing protein</fullName>
    </recommendedName>
</protein>
<dbReference type="Pfam" id="PF13559">
    <property type="entry name" value="DUF4129"/>
    <property type="match status" value="1"/>
</dbReference>
<sequence length="699" mass="76466">MSSSSATHTNPAKASLALVLVALVAQNAAIVALALPLISSGYSFFLMALSVIGATLAHRARQRDGADKALLPGAIGLIVLFFVVQFIVARFGRSLPLEFLLASGDMSMILALTFTATVATFFWLTDTAILFACVWSIAMIGLSATLNINIQTIISFAIYLLCALFLMIHQHTLAQAGPKGRELAMQGRLLWFQARTALVLWLATFGLGIVVAVPLQMLGRNMSLSNILERLKVKPDPRRTQAGKFRLAFDNPRQFVVGLGPVSDDDTLLYHVTAPKPSYWRTRTFAVCVGNEWTPFGNDMEVPRILSPTRKSAERNTFNLSAVLEGERKKTERVKATVEPVAGLRPMIHLAEPRVVQTNQPQLARRVDGTVGLSGNRLDFAPPPTPYELEADVSTATPEDLNSASTDYPTAIRERYLAEPDPGKLDELASEALGKAKKPYDRAEAIRRFVSDRCTYSLEARPCPPGRNPAEWFLNESKVGYCDLYATAVTLLCRAAGIPARIVTGFNAGEIDPDHPNAFNLRERNRHAWCEVFFVGYGWVPFDATALTTEATSTPVATPPLPKSQIRKLPIGPIALAGIALVGLVGVGAAELLRRRGVLPERKTISPETRATQQLLAVYRKALRELTRSGAPRKSTMTVAEHLELVHTTLGAAIHEHYEPLARLSERVLFAKQFPSESELTAAEKALQALQAALKERKH</sequence>
<dbReference type="InterPro" id="IPR038765">
    <property type="entry name" value="Papain-like_cys_pep_sf"/>
</dbReference>
<evidence type="ECO:0000256" key="1">
    <source>
        <dbReference type="SAM" id="Phobius"/>
    </source>
</evidence>
<dbReference type="RefSeq" id="WP_184201435.1">
    <property type="nucleotide sequence ID" value="NZ_JACHGW010000004.1"/>
</dbReference>
<evidence type="ECO:0000313" key="4">
    <source>
        <dbReference type="Proteomes" id="UP000520814"/>
    </source>
</evidence>
<dbReference type="Proteomes" id="UP000520814">
    <property type="component" value="Unassembled WGS sequence"/>
</dbReference>
<reference evidence="3 4" key="1">
    <citation type="submission" date="2020-08" db="EMBL/GenBank/DDBJ databases">
        <title>Genomic Encyclopedia of Type Strains, Phase IV (KMG-IV): sequencing the most valuable type-strain genomes for metagenomic binning, comparative biology and taxonomic classification.</title>
        <authorList>
            <person name="Goeker M."/>
        </authorList>
    </citation>
    <scope>NUCLEOTIDE SEQUENCE [LARGE SCALE GENOMIC DNA]</scope>
    <source>
        <strain evidence="3 4">DSM 23562</strain>
    </source>
</reference>
<proteinExistence type="predicted"/>
<organism evidence="3 4">
    <name type="scientific">Armatimonas rosea</name>
    <dbReference type="NCBI Taxonomy" id="685828"/>
    <lineage>
        <taxon>Bacteria</taxon>
        <taxon>Bacillati</taxon>
        <taxon>Armatimonadota</taxon>
        <taxon>Armatimonadia</taxon>
        <taxon>Armatimonadales</taxon>
        <taxon>Armatimonadaceae</taxon>
        <taxon>Armatimonas</taxon>
    </lineage>
</organism>
<keyword evidence="1" id="KW-1133">Transmembrane helix</keyword>
<name>A0A7W9ST84_ARMRO</name>
<dbReference type="EMBL" id="JACHGW010000004">
    <property type="protein sequence ID" value="MBB6052422.1"/>
    <property type="molecule type" value="Genomic_DNA"/>
</dbReference>
<gene>
    <name evidence="3" type="ORF">HNQ39_004243</name>
</gene>
<feature type="transmembrane region" description="Helical" evidence="1">
    <location>
        <begin position="69"/>
        <end position="89"/>
    </location>
</feature>
<evidence type="ECO:0000259" key="2">
    <source>
        <dbReference type="SMART" id="SM00460"/>
    </source>
</evidence>
<feature type="transmembrane region" description="Helical" evidence="1">
    <location>
        <begin position="38"/>
        <end position="57"/>
    </location>
</feature>
<evidence type="ECO:0000313" key="3">
    <source>
        <dbReference type="EMBL" id="MBB6052422.1"/>
    </source>
</evidence>
<dbReference type="PANTHER" id="PTHR42736:SF1">
    <property type="entry name" value="PROTEIN-GLUTAMINE GAMMA-GLUTAMYLTRANSFERASE"/>
    <property type="match status" value="1"/>
</dbReference>
<feature type="domain" description="Transglutaminase-like" evidence="2">
    <location>
        <begin position="474"/>
        <end position="546"/>
    </location>
</feature>
<feature type="transmembrane region" description="Helical" evidence="1">
    <location>
        <begin position="148"/>
        <end position="168"/>
    </location>
</feature>
<keyword evidence="1" id="KW-0812">Transmembrane</keyword>
<dbReference type="Pfam" id="PF01841">
    <property type="entry name" value="Transglut_core"/>
    <property type="match status" value="1"/>
</dbReference>
<dbReference type="Gene3D" id="3.10.620.30">
    <property type="match status" value="1"/>
</dbReference>
<dbReference type="PANTHER" id="PTHR42736">
    <property type="entry name" value="PROTEIN-GLUTAMINE GAMMA-GLUTAMYLTRANSFERASE"/>
    <property type="match status" value="1"/>
</dbReference>
<dbReference type="InterPro" id="IPR025403">
    <property type="entry name" value="TgpA-like_C"/>
</dbReference>
<dbReference type="InterPro" id="IPR052901">
    <property type="entry name" value="Bact_TGase-like"/>
</dbReference>
<dbReference type="SUPFAM" id="SSF54001">
    <property type="entry name" value="Cysteine proteinases"/>
    <property type="match status" value="1"/>
</dbReference>
<feature type="transmembrane region" description="Helical" evidence="1">
    <location>
        <begin position="189"/>
        <end position="215"/>
    </location>
</feature>